<proteinExistence type="predicted"/>
<feature type="region of interest" description="Disordered" evidence="1">
    <location>
        <begin position="52"/>
        <end position="75"/>
    </location>
</feature>
<name>A0AAD7HAH2_9AGAR</name>
<evidence type="ECO:0000313" key="2">
    <source>
        <dbReference type="EMBL" id="KAJ7715973.1"/>
    </source>
</evidence>
<evidence type="ECO:0000256" key="1">
    <source>
        <dbReference type="SAM" id="MobiDB-lite"/>
    </source>
</evidence>
<evidence type="ECO:0000313" key="3">
    <source>
        <dbReference type="Proteomes" id="UP001215598"/>
    </source>
</evidence>
<reference evidence="2" key="1">
    <citation type="submission" date="2023-03" db="EMBL/GenBank/DDBJ databases">
        <title>Massive genome expansion in bonnet fungi (Mycena s.s.) driven by repeated elements and novel gene families across ecological guilds.</title>
        <authorList>
            <consortium name="Lawrence Berkeley National Laboratory"/>
            <person name="Harder C.B."/>
            <person name="Miyauchi S."/>
            <person name="Viragh M."/>
            <person name="Kuo A."/>
            <person name="Thoen E."/>
            <person name="Andreopoulos B."/>
            <person name="Lu D."/>
            <person name="Skrede I."/>
            <person name="Drula E."/>
            <person name="Henrissat B."/>
            <person name="Morin E."/>
            <person name="Kohler A."/>
            <person name="Barry K."/>
            <person name="LaButti K."/>
            <person name="Morin E."/>
            <person name="Salamov A."/>
            <person name="Lipzen A."/>
            <person name="Mereny Z."/>
            <person name="Hegedus B."/>
            <person name="Baldrian P."/>
            <person name="Stursova M."/>
            <person name="Weitz H."/>
            <person name="Taylor A."/>
            <person name="Grigoriev I.V."/>
            <person name="Nagy L.G."/>
            <person name="Martin F."/>
            <person name="Kauserud H."/>
        </authorList>
    </citation>
    <scope>NUCLEOTIDE SEQUENCE</scope>
    <source>
        <strain evidence="2">CBHHK182m</strain>
    </source>
</reference>
<sequence>MSVDPTSSVSDPRGSSPITISSDDNEPVVTRVVTFVPDSSDDEITVLPRTPACRKLLPSAPPAKKKKSKKQRAADAIKNTARIDTYFLGPMGTSRRVPLHRRRQGPTRTLPLVGSSTAVAPYSPRVHRPPIAFALPARIVAPDSPAAHTAGWRQLRAHALGVIDLWRNGTMDGPPDVAPLQKHHACPICIQLKSHPVTFVAIQ</sequence>
<keyword evidence="3" id="KW-1185">Reference proteome</keyword>
<accession>A0AAD7HAH2</accession>
<protein>
    <submittedName>
        <fullName evidence="2">Uncharacterized protein</fullName>
    </submittedName>
</protein>
<dbReference type="EMBL" id="JARKIB010000299">
    <property type="protein sequence ID" value="KAJ7715973.1"/>
    <property type="molecule type" value="Genomic_DNA"/>
</dbReference>
<feature type="region of interest" description="Disordered" evidence="1">
    <location>
        <begin position="1"/>
        <end position="26"/>
    </location>
</feature>
<dbReference type="Proteomes" id="UP001215598">
    <property type="component" value="Unassembled WGS sequence"/>
</dbReference>
<gene>
    <name evidence="2" type="ORF">B0H16DRAFT_1741594</name>
</gene>
<organism evidence="2 3">
    <name type="scientific">Mycena metata</name>
    <dbReference type="NCBI Taxonomy" id="1033252"/>
    <lineage>
        <taxon>Eukaryota</taxon>
        <taxon>Fungi</taxon>
        <taxon>Dikarya</taxon>
        <taxon>Basidiomycota</taxon>
        <taxon>Agaricomycotina</taxon>
        <taxon>Agaricomycetes</taxon>
        <taxon>Agaricomycetidae</taxon>
        <taxon>Agaricales</taxon>
        <taxon>Marasmiineae</taxon>
        <taxon>Mycenaceae</taxon>
        <taxon>Mycena</taxon>
    </lineage>
</organism>
<dbReference type="AlphaFoldDB" id="A0AAD7HAH2"/>
<comment type="caution">
    <text evidence="2">The sequence shown here is derived from an EMBL/GenBank/DDBJ whole genome shotgun (WGS) entry which is preliminary data.</text>
</comment>
<feature type="compositionally biased region" description="Polar residues" evidence="1">
    <location>
        <begin position="1"/>
        <end position="10"/>
    </location>
</feature>